<dbReference type="AlphaFoldDB" id="A0A542ZR54"/>
<dbReference type="PANTHER" id="PTHR24421:SF10">
    <property type="entry name" value="NITRATE_NITRITE SENSOR PROTEIN NARQ"/>
    <property type="match status" value="1"/>
</dbReference>
<dbReference type="CDD" id="cd16917">
    <property type="entry name" value="HATPase_UhpB-NarQ-NarX-like"/>
    <property type="match status" value="1"/>
</dbReference>
<evidence type="ECO:0000256" key="4">
    <source>
        <dbReference type="ARBA" id="ARBA00022679"/>
    </source>
</evidence>
<dbReference type="Pfam" id="PF07730">
    <property type="entry name" value="HisKA_3"/>
    <property type="match status" value="1"/>
</dbReference>
<evidence type="ECO:0000256" key="9">
    <source>
        <dbReference type="SAM" id="Phobius"/>
    </source>
</evidence>
<evidence type="ECO:0000256" key="3">
    <source>
        <dbReference type="ARBA" id="ARBA00022553"/>
    </source>
</evidence>
<evidence type="ECO:0000259" key="12">
    <source>
        <dbReference type="Pfam" id="PF23539"/>
    </source>
</evidence>
<keyword evidence="5" id="KW-0547">Nucleotide-binding</keyword>
<evidence type="ECO:0000313" key="13">
    <source>
        <dbReference type="EMBL" id="TQL62690.1"/>
    </source>
</evidence>
<dbReference type="Proteomes" id="UP000316196">
    <property type="component" value="Unassembled WGS sequence"/>
</dbReference>
<dbReference type="InterPro" id="IPR003594">
    <property type="entry name" value="HATPase_dom"/>
</dbReference>
<reference evidence="13 14" key="1">
    <citation type="submission" date="2019-06" db="EMBL/GenBank/DDBJ databases">
        <title>Sequencing the genomes of 1000 actinobacteria strains.</title>
        <authorList>
            <person name="Klenk H.-P."/>
        </authorList>
    </citation>
    <scope>NUCLEOTIDE SEQUENCE [LARGE SCALE GENOMIC DNA]</scope>
    <source>
        <strain evidence="13 14">DSM 8251</strain>
    </source>
</reference>
<comment type="catalytic activity">
    <reaction evidence="1">
        <text>ATP + protein L-histidine = ADP + protein N-phospho-L-histidine.</text>
        <dbReference type="EC" id="2.7.13.3"/>
    </reaction>
</comment>
<dbReference type="InterPro" id="IPR050482">
    <property type="entry name" value="Sensor_HK_TwoCompSys"/>
</dbReference>
<dbReference type="InterPro" id="IPR011712">
    <property type="entry name" value="Sig_transdc_His_kin_sub3_dim/P"/>
</dbReference>
<dbReference type="GO" id="GO:0005524">
    <property type="term" value="F:ATP binding"/>
    <property type="evidence" value="ECO:0007669"/>
    <property type="project" value="UniProtKB-KW"/>
</dbReference>
<comment type="caution">
    <text evidence="13">The sequence shown here is derived from an EMBL/GenBank/DDBJ whole genome shotgun (WGS) entry which is preliminary data.</text>
</comment>
<keyword evidence="8" id="KW-0902">Two-component regulatory system</keyword>
<dbReference type="Gene3D" id="3.30.565.10">
    <property type="entry name" value="Histidine kinase-like ATPase, C-terminal domain"/>
    <property type="match status" value="1"/>
</dbReference>
<sequence>MSSSVGRASASLQTPASGRVSLLDRALTWSSRHPTLVDAATALPWTVLAFMGPPIWVDTERWQDLVWAASCAALFLTLTLRRRRPLAAVAGLLGIGVVHVVTLGTYSFLAVITTAWAGYCIHRRLARRARSVATAVLFTGTAVAALRYSPEVVALPWIERWPVVLIQWMGAGFFCLLGTVARKRDEEADAALERALAEERQRTQEFRLATLGQRTRIAREMHDIVAHSLGVIIAQADGGRYSPDADDARTALSTIAELGRESLGEMRSLVAVLRTDDPRGTGPTPGVDDLEALVDDYRAAGLDVRLRCSGLGEVSGAGPEAASAPGDMSVARASLSQPVSLTIYRIVQEALTNVLKHASGEPVAVTVRGLDDVVEVQVWNRLAADDDAGRRADPHTPDGVAGFGITGMRERVAMHHGTLQVGPGAGGWVVLARVPLRVAS</sequence>
<evidence type="ECO:0000256" key="7">
    <source>
        <dbReference type="ARBA" id="ARBA00022840"/>
    </source>
</evidence>
<feature type="domain" description="Histidine kinase/HSP90-like ATPase" evidence="10">
    <location>
        <begin position="341"/>
        <end position="436"/>
    </location>
</feature>
<name>A0A542ZR54_9ACTN</name>
<feature type="domain" description="DUF7134" evidence="12">
    <location>
        <begin position="28"/>
        <end position="184"/>
    </location>
</feature>
<dbReference type="InterPro" id="IPR055558">
    <property type="entry name" value="DUF7134"/>
</dbReference>
<feature type="domain" description="Signal transduction histidine kinase subgroup 3 dimerisation and phosphoacceptor" evidence="11">
    <location>
        <begin position="214"/>
        <end position="276"/>
    </location>
</feature>
<dbReference type="EMBL" id="VFOR01000001">
    <property type="protein sequence ID" value="TQL62690.1"/>
    <property type="molecule type" value="Genomic_DNA"/>
</dbReference>
<evidence type="ECO:0000259" key="11">
    <source>
        <dbReference type="Pfam" id="PF07730"/>
    </source>
</evidence>
<organism evidence="13 14">
    <name type="scientific">Propioniferax innocua</name>
    <dbReference type="NCBI Taxonomy" id="1753"/>
    <lineage>
        <taxon>Bacteria</taxon>
        <taxon>Bacillati</taxon>
        <taxon>Actinomycetota</taxon>
        <taxon>Actinomycetes</taxon>
        <taxon>Propionibacteriales</taxon>
        <taxon>Propionibacteriaceae</taxon>
        <taxon>Propioniferax</taxon>
    </lineage>
</organism>
<keyword evidence="7" id="KW-0067">ATP-binding</keyword>
<gene>
    <name evidence="13" type="ORF">FB460_0476</name>
</gene>
<keyword evidence="4" id="KW-0808">Transferase</keyword>
<dbReference type="PANTHER" id="PTHR24421">
    <property type="entry name" value="NITRATE/NITRITE SENSOR PROTEIN NARX-RELATED"/>
    <property type="match status" value="1"/>
</dbReference>
<dbReference type="Pfam" id="PF23539">
    <property type="entry name" value="DUF7134"/>
    <property type="match status" value="1"/>
</dbReference>
<evidence type="ECO:0000256" key="2">
    <source>
        <dbReference type="ARBA" id="ARBA00012438"/>
    </source>
</evidence>
<keyword evidence="14" id="KW-1185">Reference proteome</keyword>
<evidence type="ECO:0000256" key="5">
    <source>
        <dbReference type="ARBA" id="ARBA00022741"/>
    </source>
</evidence>
<evidence type="ECO:0000256" key="6">
    <source>
        <dbReference type="ARBA" id="ARBA00022777"/>
    </source>
</evidence>
<keyword evidence="9" id="KW-1133">Transmembrane helix</keyword>
<keyword evidence="3" id="KW-0597">Phosphoprotein</keyword>
<dbReference type="GO" id="GO:0046983">
    <property type="term" value="F:protein dimerization activity"/>
    <property type="evidence" value="ECO:0007669"/>
    <property type="project" value="InterPro"/>
</dbReference>
<keyword evidence="9" id="KW-0812">Transmembrane</keyword>
<evidence type="ECO:0000259" key="10">
    <source>
        <dbReference type="Pfam" id="PF02518"/>
    </source>
</evidence>
<proteinExistence type="predicted"/>
<evidence type="ECO:0000256" key="1">
    <source>
        <dbReference type="ARBA" id="ARBA00000085"/>
    </source>
</evidence>
<feature type="transmembrane region" description="Helical" evidence="9">
    <location>
        <begin position="161"/>
        <end position="181"/>
    </location>
</feature>
<dbReference type="Gene3D" id="1.20.5.1930">
    <property type="match status" value="1"/>
</dbReference>
<dbReference type="RefSeq" id="WP_170209919.1">
    <property type="nucleotide sequence ID" value="NZ_BAAAMD010000001.1"/>
</dbReference>
<dbReference type="SUPFAM" id="SSF55874">
    <property type="entry name" value="ATPase domain of HSP90 chaperone/DNA topoisomerase II/histidine kinase"/>
    <property type="match status" value="1"/>
</dbReference>
<dbReference type="Pfam" id="PF02518">
    <property type="entry name" value="HATPase_c"/>
    <property type="match status" value="1"/>
</dbReference>
<dbReference type="InterPro" id="IPR036890">
    <property type="entry name" value="HATPase_C_sf"/>
</dbReference>
<feature type="transmembrane region" description="Helical" evidence="9">
    <location>
        <begin position="86"/>
        <end position="119"/>
    </location>
</feature>
<evidence type="ECO:0000313" key="14">
    <source>
        <dbReference type="Proteomes" id="UP000316196"/>
    </source>
</evidence>
<protein>
    <recommendedName>
        <fullName evidence="2">histidine kinase</fullName>
        <ecNumber evidence="2">2.7.13.3</ecNumber>
    </recommendedName>
</protein>
<feature type="transmembrane region" description="Helical" evidence="9">
    <location>
        <begin position="131"/>
        <end position="149"/>
    </location>
</feature>
<dbReference type="GO" id="GO:0016020">
    <property type="term" value="C:membrane"/>
    <property type="evidence" value="ECO:0007669"/>
    <property type="project" value="InterPro"/>
</dbReference>
<evidence type="ECO:0000256" key="8">
    <source>
        <dbReference type="ARBA" id="ARBA00023012"/>
    </source>
</evidence>
<keyword evidence="6 13" id="KW-0418">Kinase</keyword>
<dbReference type="GO" id="GO:0000155">
    <property type="term" value="F:phosphorelay sensor kinase activity"/>
    <property type="evidence" value="ECO:0007669"/>
    <property type="project" value="InterPro"/>
</dbReference>
<keyword evidence="9" id="KW-0472">Membrane</keyword>
<accession>A0A542ZR54</accession>
<dbReference type="EC" id="2.7.13.3" evidence="2"/>